<feature type="domain" description="WxL" evidence="3">
    <location>
        <begin position="644"/>
        <end position="839"/>
    </location>
</feature>
<evidence type="ECO:0000259" key="3">
    <source>
        <dbReference type="Pfam" id="PF13731"/>
    </source>
</evidence>
<evidence type="ECO:0000256" key="1">
    <source>
        <dbReference type="SAM" id="MobiDB-lite"/>
    </source>
</evidence>
<dbReference type="Proteomes" id="UP000831692">
    <property type="component" value="Chromosome"/>
</dbReference>
<feature type="chain" id="PRO_5047086126" description="WxL domain-containing protein" evidence="2">
    <location>
        <begin position="25"/>
        <end position="844"/>
    </location>
</feature>
<evidence type="ECO:0000313" key="4">
    <source>
        <dbReference type="EMBL" id="BDG68073.1"/>
    </source>
</evidence>
<proteinExistence type="predicted"/>
<dbReference type="InterPro" id="IPR027994">
    <property type="entry name" value="WxL_dom"/>
</dbReference>
<dbReference type="InterPro" id="IPR005046">
    <property type="entry name" value="DUF285"/>
</dbReference>
<accession>A0ABN6NP93</accession>
<dbReference type="RefSeq" id="WP_244353394.1">
    <property type="nucleotide sequence ID" value="NZ_AP025635.1"/>
</dbReference>
<protein>
    <recommendedName>
        <fullName evidence="3">WxL domain-containing protein</fullName>
    </recommendedName>
</protein>
<dbReference type="Pfam" id="PF03382">
    <property type="entry name" value="DUF285"/>
    <property type="match status" value="1"/>
</dbReference>
<reference evidence="4 5" key="1">
    <citation type="submission" date="2022-03" db="EMBL/GenBank/DDBJ databases">
        <title>Complete genome sequence of Enterococcus innesii DB-1.</title>
        <authorList>
            <person name="Fukuda D."/>
            <person name="Nolasco-Hipolito C."/>
        </authorList>
    </citation>
    <scope>NUCLEOTIDE SEQUENCE [LARGE SCALE GENOMIC DNA]</scope>
    <source>
        <strain evidence="4 5">DB-1</strain>
    </source>
</reference>
<feature type="compositionally biased region" description="Basic and acidic residues" evidence="1">
    <location>
        <begin position="62"/>
        <end position="85"/>
    </location>
</feature>
<evidence type="ECO:0000313" key="5">
    <source>
        <dbReference type="Proteomes" id="UP000831692"/>
    </source>
</evidence>
<dbReference type="InterPro" id="IPR032675">
    <property type="entry name" value="LRR_dom_sf"/>
</dbReference>
<dbReference type="EMBL" id="AP025635">
    <property type="protein sequence ID" value="BDG68073.1"/>
    <property type="molecule type" value="Genomic_DNA"/>
</dbReference>
<name>A0ABN6NP93_9ENTE</name>
<feature type="signal peptide" evidence="2">
    <location>
        <begin position="1"/>
        <end position="24"/>
    </location>
</feature>
<dbReference type="NCBIfam" id="TIGR02167">
    <property type="entry name" value="Liste_lipo_26"/>
    <property type="match status" value="2"/>
</dbReference>
<sequence length="844" mass="93263">MKKFIVLIAIFSLISHSSPLLTFAQTVSIDEVYEETSDSFMEDSVEESSDHSEEDEIQSSDKVARDDEVSPSDSGRDTSESKQEENVVSSENRSSTGQLITGVWGTVPWSYDLVSSTMILRGGEGATGLAPWKTYTDVEQIVLEDRVILGSSAVSLFSGLTQLKNIQGIEKFDTAKVTNMNSMFQGASSITELDLSQWDMSNVTSTTTMFAEMSNLKKLDISSWHRSIQVINMFRATSFEQLTLGTGTRINGTWLSNIPVTETYTGRWVLQDSLASSTNFVSFASSTAFMSGYNGANPGVYVWEETIDLEAQVSPQTILLGEGTQDIDLGSAIHTVTADGVLLSSGEYDVTYIDSSSYLYIGDRFKDVTITYRTVHTLSVRIPISVRWGNTIRLRGTWANNFEEWRTIAAFTHHVGELGPELSLSPGRGGTNPTTPMIQQLPNQEFASLHAYSGSATILVNQGQHFFDFTLSTQQTPAEAQQDFENAVGENGRLQLSVGDIVSATHLFSSGEEFDGALAGFSNLEWNVLMQDEAEENVGTDHTNHKNSAFYEVTATNLRPLVINQLKPLLNNEVWQYISEEELLVVAESFFDFDIAEGYVSIAEIIEMPDTNQPGDSSMVVRVQEKLSSGQYAQMDYTVPVTIRPLQVSPKDPENPQEELHPEVMPELPENQGFLSIDFVPTIQFGDQEISYFAPETLYAEPLRTTANETRANFVQVSDRRGRNQSDGWRLSVKQREQFKNSETGHVLAGASLQFHHIQAIAASGQENQPTHSEQLSLLPGVSSTVAQAQAGSGLETWLFAFGTTDQAAESVVLHLESEQERQTGTYETTLEWILQSVPDNVIQ</sequence>
<organism evidence="4 5">
    <name type="scientific">Enterococcus innesii</name>
    <dbReference type="NCBI Taxonomy" id="2839759"/>
    <lineage>
        <taxon>Bacteria</taxon>
        <taxon>Bacillati</taxon>
        <taxon>Bacillota</taxon>
        <taxon>Bacilli</taxon>
        <taxon>Lactobacillales</taxon>
        <taxon>Enterococcaceae</taxon>
        <taxon>Enterococcus</taxon>
    </lineage>
</organism>
<dbReference type="Gene3D" id="3.80.10.10">
    <property type="entry name" value="Ribonuclease Inhibitor"/>
    <property type="match status" value="1"/>
</dbReference>
<feature type="region of interest" description="Disordered" evidence="1">
    <location>
        <begin position="38"/>
        <end position="94"/>
    </location>
</feature>
<dbReference type="InterPro" id="IPR011889">
    <property type="entry name" value="Liste_lipo_26"/>
</dbReference>
<gene>
    <name evidence="4" type="ORF">ENLAB_16370</name>
</gene>
<feature type="compositionally biased region" description="Acidic residues" evidence="1">
    <location>
        <begin position="38"/>
        <end position="58"/>
    </location>
</feature>
<evidence type="ECO:0000256" key="2">
    <source>
        <dbReference type="SAM" id="SignalP"/>
    </source>
</evidence>
<dbReference type="Pfam" id="PF13731">
    <property type="entry name" value="WxL"/>
    <property type="match status" value="1"/>
</dbReference>
<keyword evidence="2" id="KW-0732">Signal</keyword>
<dbReference type="GeneID" id="83457641"/>
<keyword evidence="5" id="KW-1185">Reference proteome</keyword>